<evidence type="ECO:0000256" key="4">
    <source>
        <dbReference type="ARBA" id="ARBA00022692"/>
    </source>
</evidence>
<feature type="transmembrane region" description="Helical" evidence="9">
    <location>
        <begin position="351"/>
        <end position="371"/>
    </location>
</feature>
<feature type="transmembrane region" description="Helical" evidence="9">
    <location>
        <begin position="411"/>
        <end position="433"/>
    </location>
</feature>
<comment type="function">
    <text evidence="9">Acts as a magnesium transporter.</text>
</comment>
<comment type="similarity">
    <text evidence="2 9">Belongs to the SLC41A transporter family.</text>
</comment>
<dbReference type="GO" id="GO:0046872">
    <property type="term" value="F:metal ion binding"/>
    <property type="evidence" value="ECO:0007669"/>
    <property type="project" value="UniProtKB-KW"/>
</dbReference>
<keyword evidence="12" id="KW-1185">Reference proteome</keyword>
<evidence type="ECO:0000256" key="1">
    <source>
        <dbReference type="ARBA" id="ARBA00004141"/>
    </source>
</evidence>
<dbReference type="InterPro" id="IPR006667">
    <property type="entry name" value="SLC41_membr_dom"/>
</dbReference>
<dbReference type="InterPro" id="IPR036739">
    <property type="entry name" value="SLC41_membr_dom_sf"/>
</dbReference>
<dbReference type="InterPro" id="IPR038076">
    <property type="entry name" value="MgtE_N_sf"/>
</dbReference>
<dbReference type="SUPFAM" id="SSF54631">
    <property type="entry name" value="CBS-domain pair"/>
    <property type="match status" value="1"/>
</dbReference>
<dbReference type="SUPFAM" id="SSF158791">
    <property type="entry name" value="MgtE N-terminal domain-like"/>
    <property type="match status" value="1"/>
</dbReference>
<reference evidence="11" key="1">
    <citation type="submission" date="2021-03" db="EMBL/GenBank/DDBJ databases">
        <title>Actinotalea soli sp. nov., isolated from soil.</title>
        <authorList>
            <person name="Ping W."/>
            <person name="Zhang J."/>
        </authorList>
    </citation>
    <scope>NUCLEOTIDE SEQUENCE</scope>
    <source>
        <strain evidence="11">BY-33</strain>
    </source>
</reference>
<name>A0A939LW18_9CELL</name>
<comment type="subcellular location">
    <subcellularLocation>
        <location evidence="9">Cell membrane</location>
        <topology evidence="9">Multi-pass membrane protein</topology>
    </subcellularLocation>
    <subcellularLocation>
        <location evidence="1">Membrane</location>
        <topology evidence="1">Multi-pass membrane protein</topology>
    </subcellularLocation>
</comment>
<keyword evidence="7 9" id="KW-0472">Membrane</keyword>
<dbReference type="InterPro" id="IPR000644">
    <property type="entry name" value="CBS_dom"/>
</dbReference>
<accession>A0A939LW18</accession>
<feature type="transmembrane region" description="Helical" evidence="9">
    <location>
        <begin position="306"/>
        <end position="330"/>
    </location>
</feature>
<dbReference type="GO" id="GO:0015095">
    <property type="term" value="F:magnesium ion transmembrane transporter activity"/>
    <property type="evidence" value="ECO:0007669"/>
    <property type="project" value="UniProtKB-UniRule"/>
</dbReference>
<dbReference type="InterPro" id="IPR006668">
    <property type="entry name" value="Mg_transptr_MgtE_intracell_dom"/>
</dbReference>
<evidence type="ECO:0000259" key="10">
    <source>
        <dbReference type="PROSITE" id="PS51371"/>
    </source>
</evidence>
<keyword evidence="4 9" id="KW-0812">Transmembrane</keyword>
<dbReference type="Gene3D" id="1.25.60.10">
    <property type="entry name" value="MgtE N-terminal domain-like"/>
    <property type="match status" value="1"/>
</dbReference>
<feature type="domain" description="CBS" evidence="10">
    <location>
        <begin position="193"/>
        <end position="249"/>
    </location>
</feature>
<dbReference type="SUPFAM" id="SSF161093">
    <property type="entry name" value="MgtE membrane domain-like"/>
    <property type="match status" value="1"/>
</dbReference>
<dbReference type="SMART" id="SM00924">
    <property type="entry name" value="MgtE_N"/>
    <property type="match status" value="1"/>
</dbReference>
<evidence type="ECO:0000256" key="9">
    <source>
        <dbReference type="RuleBase" id="RU362011"/>
    </source>
</evidence>
<evidence type="ECO:0000256" key="8">
    <source>
        <dbReference type="PROSITE-ProRule" id="PRU00703"/>
    </source>
</evidence>
<dbReference type="NCBIfam" id="TIGR00400">
    <property type="entry name" value="mgtE"/>
    <property type="match status" value="1"/>
</dbReference>
<dbReference type="PANTHER" id="PTHR43773">
    <property type="entry name" value="MAGNESIUM TRANSPORTER MGTE"/>
    <property type="match status" value="1"/>
</dbReference>
<protein>
    <recommendedName>
        <fullName evidence="9">Magnesium transporter MgtE</fullName>
    </recommendedName>
</protein>
<dbReference type="Pfam" id="PF00571">
    <property type="entry name" value="CBS"/>
    <property type="match status" value="2"/>
</dbReference>
<dbReference type="Gene3D" id="3.10.580.10">
    <property type="entry name" value="CBS-domain"/>
    <property type="match status" value="1"/>
</dbReference>
<evidence type="ECO:0000313" key="11">
    <source>
        <dbReference type="EMBL" id="MBO1753199.1"/>
    </source>
</evidence>
<comment type="caution">
    <text evidence="11">The sequence shown here is derived from an EMBL/GenBank/DDBJ whole genome shotgun (WGS) entry which is preliminary data.</text>
</comment>
<dbReference type="InterPro" id="IPR006669">
    <property type="entry name" value="MgtE_transporter"/>
</dbReference>
<gene>
    <name evidence="11" type="primary">mgtE</name>
    <name evidence="11" type="ORF">J4G33_15435</name>
</gene>
<evidence type="ECO:0000256" key="3">
    <source>
        <dbReference type="ARBA" id="ARBA00022448"/>
    </source>
</evidence>
<sequence length="440" mass="46930">MDDLLAAVRAGDLRALRDLLVLEDVPTIVDELERLDAVSRAIAFRALPKDLALAVFEDLDAELQGELLDAMRQETVAELISGLDPDDRATLLDELPASVASTLLAALSPHEREMTTSLLGYPPDSAGRRMTPQAVHLPVHLSVGAALDHVRAHEADAEMIYTLPVVAAGREVVGVVSLRRLFVTDPQVPLREVMSDPIVVRATEDQEVAARSVRDHGTLAVPVVDGEQRLLGLFTVDDAMRILEHEESEDFARTGASEPLRRPYLATRVLDLVRSRILWLFVLIAAAALTVNVLEHFEDTLAEVVTLALFIPLLIGTGGNTGAQAVTTVVRAMALGDVRFRDLPRVVWRELVTGALLGTALAAVAAVPVTFLVGGDIALVLALALVIVCTLATTAGAVIPMVAKKVGVDPAVVSAPFITTLVDATGLIVYFVVAQAVLGL</sequence>
<dbReference type="Proteomes" id="UP000664209">
    <property type="component" value="Unassembled WGS sequence"/>
</dbReference>
<keyword evidence="3 9" id="KW-0813">Transport</keyword>
<dbReference type="Pfam" id="PF01769">
    <property type="entry name" value="MgtE"/>
    <property type="match status" value="1"/>
</dbReference>
<dbReference type="SMART" id="SM00116">
    <property type="entry name" value="CBS"/>
    <property type="match status" value="1"/>
</dbReference>
<feature type="transmembrane region" description="Helical" evidence="9">
    <location>
        <begin position="277"/>
        <end position="294"/>
    </location>
</feature>
<dbReference type="Gene3D" id="1.10.357.20">
    <property type="entry name" value="SLC41 divalent cation transporters, integral membrane domain"/>
    <property type="match status" value="1"/>
</dbReference>
<dbReference type="EMBL" id="JAGEMK010000010">
    <property type="protein sequence ID" value="MBO1753199.1"/>
    <property type="molecule type" value="Genomic_DNA"/>
</dbReference>
<dbReference type="RefSeq" id="WP_208056874.1">
    <property type="nucleotide sequence ID" value="NZ_JAGEMK010000010.1"/>
</dbReference>
<proteinExistence type="inferred from homology"/>
<keyword evidence="8" id="KW-0129">CBS domain</keyword>
<dbReference type="InterPro" id="IPR046342">
    <property type="entry name" value="CBS_dom_sf"/>
</dbReference>
<dbReference type="PANTHER" id="PTHR43773:SF1">
    <property type="entry name" value="MAGNESIUM TRANSPORTER MGTE"/>
    <property type="match status" value="1"/>
</dbReference>
<comment type="subunit">
    <text evidence="9">Homodimer.</text>
</comment>
<dbReference type="Pfam" id="PF03448">
    <property type="entry name" value="MgtE_N"/>
    <property type="match status" value="1"/>
</dbReference>
<dbReference type="GO" id="GO:0005886">
    <property type="term" value="C:plasma membrane"/>
    <property type="evidence" value="ECO:0007669"/>
    <property type="project" value="UniProtKB-SubCell"/>
</dbReference>
<evidence type="ECO:0000256" key="5">
    <source>
        <dbReference type="ARBA" id="ARBA00022842"/>
    </source>
</evidence>
<feature type="transmembrane region" description="Helical" evidence="9">
    <location>
        <begin position="377"/>
        <end position="399"/>
    </location>
</feature>
<organism evidence="11 12">
    <name type="scientific">Actinotalea soli</name>
    <dbReference type="NCBI Taxonomy" id="2819234"/>
    <lineage>
        <taxon>Bacteria</taxon>
        <taxon>Bacillati</taxon>
        <taxon>Actinomycetota</taxon>
        <taxon>Actinomycetes</taxon>
        <taxon>Micrococcales</taxon>
        <taxon>Cellulomonadaceae</taxon>
        <taxon>Actinotalea</taxon>
    </lineage>
</organism>
<keyword evidence="9" id="KW-0479">Metal-binding</keyword>
<evidence type="ECO:0000256" key="7">
    <source>
        <dbReference type="ARBA" id="ARBA00023136"/>
    </source>
</evidence>
<dbReference type="CDD" id="cd04606">
    <property type="entry name" value="CBS_pair_Mg_transporter"/>
    <property type="match status" value="1"/>
</dbReference>
<dbReference type="PROSITE" id="PS51371">
    <property type="entry name" value="CBS"/>
    <property type="match status" value="1"/>
</dbReference>
<keyword evidence="6 9" id="KW-1133">Transmembrane helix</keyword>
<keyword evidence="9" id="KW-1003">Cell membrane</keyword>
<keyword evidence="5 9" id="KW-0460">Magnesium</keyword>
<evidence type="ECO:0000256" key="2">
    <source>
        <dbReference type="ARBA" id="ARBA00009749"/>
    </source>
</evidence>
<dbReference type="AlphaFoldDB" id="A0A939LW18"/>
<evidence type="ECO:0000256" key="6">
    <source>
        <dbReference type="ARBA" id="ARBA00022989"/>
    </source>
</evidence>
<evidence type="ECO:0000313" key="12">
    <source>
        <dbReference type="Proteomes" id="UP000664209"/>
    </source>
</evidence>